<gene>
    <name evidence="2" type="ORF">mPipKuh1_008202</name>
</gene>
<dbReference type="EMBL" id="JACAGB010000012">
    <property type="protein sequence ID" value="KAF6331899.1"/>
    <property type="molecule type" value="Genomic_DNA"/>
</dbReference>
<evidence type="ECO:0000256" key="1">
    <source>
        <dbReference type="SAM" id="Phobius"/>
    </source>
</evidence>
<reference evidence="2 3" key="1">
    <citation type="journal article" date="2020" name="Nature">
        <title>Six reference-quality genomes reveal evolution of bat adaptations.</title>
        <authorList>
            <person name="Jebb D."/>
            <person name="Huang Z."/>
            <person name="Pippel M."/>
            <person name="Hughes G.M."/>
            <person name="Lavrichenko K."/>
            <person name="Devanna P."/>
            <person name="Winkler S."/>
            <person name="Jermiin L.S."/>
            <person name="Skirmuntt E.C."/>
            <person name="Katzourakis A."/>
            <person name="Burkitt-Gray L."/>
            <person name="Ray D.A."/>
            <person name="Sullivan K.A.M."/>
            <person name="Roscito J.G."/>
            <person name="Kirilenko B.M."/>
            <person name="Davalos L.M."/>
            <person name="Corthals A.P."/>
            <person name="Power M.L."/>
            <person name="Jones G."/>
            <person name="Ransome R.D."/>
            <person name="Dechmann D.K.N."/>
            <person name="Locatelli A.G."/>
            <person name="Puechmaille S.J."/>
            <person name="Fedrigo O."/>
            <person name="Jarvis E.D."/>
            <person name="Hiller M."/>
            <person name="Vernes S.C."/>
            <person name="Myers E.W."/>
            <person name="Teeling E.C."/>
        </authorList>
    </citation>
    <scope>NUCLEOTIDE SEQUENCE [LARGE SCALE GENOMIC DNA]</scope>
    <source>
        <strain evidence="2">MPipKuh1</strain>
        <tissue evidence="2">Flight muscle</tissue>
    </source>
</reference>
<evidence type="ECO:0000313" key="2">
    <source>
        <dbReference type="EMBL" id="KAF6331899.1"/>
    </source>
</evidence>
<keyword evidence="3" id="KW-1185">Reference proteome</keyword>
<keyword evidence="1" id="KW-0472">Membrane</keyword>
<dbReference type="AlphaFoldDB" id="A0A7J7W393"/>
<keyword evidence="1" id="KW-1133">Transmembrane helix</keyword>
<keyword evidence="1" id="KW-0812">Transmembrane</keyword>
<proteinExistence type="predicted"/>
<comment type="caution">
    <text evidence="2">The sequence shown here is derived from an EMBL/GenBank/DDBJ whole genome shotgun (WGS) entry which is preliminary data.</text>
</comment>
<name>A0A7J7W393_PIPKU</name>
<accession>A0A7J7W393</accession>
<organism evidence="2 3">
    <name type="scientific">Pipistrellus kuhlii</name>
    <name type="common">Kuhl's pipistrelle</name>
    <dbReference type="NCBI Taxonomy" id="59472"/>
    <lineage>
        <taxon>Eukaryota</taxon>
        <taxon>Metazoa</taxon>
        <taxon>Chordata</taxon>
        <taxon>Craniata</taxon>
        <taxon>Vertebrata</taxon>
        <taxon>Euteleostomi</taxon>
        <taxon>Mammalia</taxon>
        <taxon>Eutheria</taxon>
        <taxon>Laurasiatheria</taxon>
        <taxon>Chiroptera</taxon>
        <taxon>Yangochiroptera</taxon>
        <taxon>Vespertilionidae</taxon>
        <taxon>Pipistrellus</taxon>
    </lineage>
</organism>
<evidence type="ECO:0000313" key="3">
    <source>
        <dbReference type="Proteomes" id="UP000558488"/>
    </source>
</evidence>
<protein>
    <submittedName>
        <fullName evidence="2">Uncharacterized protein</fullName>
    </submittedName>
</protein>
<sequence>MEREVYYQNCSFCDVKITVVCGAYTCISTSECWFSEGRLPKPPPAAREVLKVMLMGTWWAAQGGLSDPGGFLLRVYQLSHTDSSTSVTHIVLKLDVFFLCFLYMDDMVQIISPCHPYKCMWQHCNLRTMIRVQVCVWVGRGAVLTRCKEVSARRSESCVCNHLIITEATFFLFISFGWLVSHRHCARHFKSFT</sequence>
<feature type="transmembrane region" description="Helical" evidence="1">
    <location>
        <begin position="163"/>
        <end position="181"/>
    </location>
</feature>
<dbReference type="Proteomes" id="UP000558488">
    <property type="component" value="Unassembled WGS sequence"/>
</dbReference>